<protein>
    <submittedName>
        <fullName evidence="1">Uncharacterized protein</fullName>
    </submittedName>
</protein>
<proteinExistence type="predicted"/>
<reference evidence="1 2" key="1">
    <citation type="submission" date="2016-11" db="EMBL/GenBank/DDBJ databases">
        <authorList>
            <person name="Jaros S."/>
            <person name="Januszkiewicz K."/>
            <person name="Wedrychowicz H."/>
        </authorList>
    </citation>
    <scope>NUCLEOTIDE SEQUENCE [LARGE SCALE GENOMIC DNA]</scope>
    <source>
        <strain evidence="1 2">Con a/3</strain>
    </source>
</reference>
<dbReference type="EMBL" id="MQMF01000001">
    <property type="protein sequence ID" value="OOE14161.1"/>
    <property type="molecule type" value="Genomic_DNA"/>
</dbReference>
<evidence type="ECO:0000313" key="1">
    <source>
        <dbReference type="EMBL" id="OOE14161.1"/>
    </source>
</evidence>
<organism evidence="1 2">
    <name type="scientific">Fictibacillus arsenicus</name>
    <dbReference type="NCBI Taxonomy" id="255247"/>
    <lineage>
        <taxon>Bacteria</taxon>
        <taxon>Bacillati</taxon>
        <taxon>Bacillota</taxon>
        <taxon>Bacilli</taxon>
        <taxon>Bacillales</taxon>
        <taxon>Fictibacillaceae</taxon>
        <taxon>Fictibacillus</taxon>
    </lineage>
</organism>
<comment type="caution">
    <text evidence="1">The sequence shown here is derived from an EMBL/GenBank/DDBJ whole genome shotgun (WGS) entry which is preliminary data.</text>
</comment>
<gene>
    <name evidence="1" type="ORF">UN64_02825</name>
</gene>
<accession>A0A1V3GCP5</accession>
<name>A0A1V3GCP5_9BACL</name>
<evidence type="ECO:0000313" key="2">
    <source>
        <dbReference type="Proteomes" id="UP000188597"/>
    </source>
</evidence>
<sequence>MWLIYEENGDLLLFEDDGDYPFYYLFGQVEAFLKWKLPIWKRHKKEFNLPLSIFLLVDNENDGNSLFTHAMTATRKGLPSPYAFRIFKWRIERQA</sequence>
<dbReference type="Proteomes" id="UP000188597">
    <property type="component" value="Unassembled WGS sequence"/>
</dbReference>
<dbReference type="AlphaFoldDB" id="A0A1V3GCP5"/>